<comment type="caution">
    <text evidence="7">The sequence shown here is derived from an EMBL/GenBank/DDBJ whole genome shotgun (WGS) entry which is preliminary data.</text>
</comment>
<dbReference type="Proteomes" id="UP001188597">
    <property type="component" value="Unassembled WGS sequence"/>
</dbReference>
<dbReference type="AlphaFoldDB" id="A0AA89BDH1"/>
<dbReference type="GO" id="GO:0005381">
    <property type="term" value="F:iron ion transmembrane transporter activity"/>
    <property type="evidence" value="ECO:0007669"/>
    <property type="project" value="UniProtKB-UniRule"/>
</dbReference>
<feature type="transmembrane region" description="Helical" evidence="6">
    <location>
        <begin position="20"/>
        <end position="40"/>
    </location>
</feature>
<comment type="subcellular location">
    <subcellularLocation>
        <location evidence="1 6">Membrane</location>
        <topology evidence="1 6">Multi-pass membrane protein</topology>
    </subcellularLocation>
</comment>
<evidence type="ECO:0000256" key="4">
    <source>
        <dbReference type="ARBA" id="ARBA00022989"/>
    </source>
</evidence>
<comment type="caution">
    <text evidence="6">Lacks conserved residue(s) required for the propagation of feature annotation.</text>
</comment>
<evidence type="ECO:0000313" key="7">
    <source>
        <dbReference type="EMBL" id="KAK3032882.1"/>
    </source>
</evidence>
<dbReference type="PANTHER" id="PTHR11660:SF57">
    <property type="entry name" value="SOLUTE CARRIER FAMILY 40 MEMBER"/>
    <property type="match status" value="1"/>
</dbReference>
<name>A0AA89BDH1_9ASTE</name>
<gene>
    <name evidence="7" type="ORF">RJ639_037059</name>
</gene>
<comment type="function">
    <text evidence="6">May be involved in iron transport and iron homeostasis.</text>
</comment>
<organism evidence="7 8">
    <name type="scientific">Escallonia herrerae</name>
    <dbReference type="NCBI Taxonomy" id="1293975"/>
    <lineage>
        <taxon>Eukaryota</taxon>
        <taxon>Viridiplantae</taxon>
        <taxon>Streptophyta</taxon>
        <taxon>Embryophyta</taxon>
        <taxon>Tracheophyta</taxon>
        <taxon>Spermatophyta</taxon>
        <taxon>Magnoliopsida</taxon>
        <taxon>eudicotyledons</taxon>
        <taxon>Gunneridae</taxon>
        <taxon>Pentapetalae</taxon>
        <taxon>asterids</taxon>
        <taxon>campanulids</taxon>
        <taxon>Escalloniales</taxon>
        <taxon>Escalloniaceae</taxon>
        <taxon>Escallonia</taxon>
    </lineage>
</organism>
<dbReference type="Pfam" id="PF06963">
    <property type="entry name" value="FPN1"/>
    <property type="match status" value="1"/>
</dbReference>
<feature type="transmembrane region" description="Helical" evidence="6">
    <location>
        <begin position="52"/>
        <end position="75"/>
    </location>
</feature>
<evidence type="ECO:0000256" key="2">
    <source>
        <dbReference type="ARBA" id="ARBA00022448"/>
    </source>
</evidence>
<evidence type="ECO:0000313" key="8">
    <source>
        <dbReference type="Proteomes" id="UP001188597"/>
    </source>
</evidence>
<dbReference type="PANTHER" id="PTHR11660">
    <property type="entry name" value="SOLUTE CARRIER FAMILY 40 MEMBER"/>
    <property type="match status" value="1"/>
</dbReference>
<protein>
    <recommendedName>
        <fullName evidence="6">Solute carrier family 40 member</fullName>
    </recommendedName>
</protein>
<evidence type="ECO:0000256" key="1">
    <source>
        <dbReference type="ARBA" id="ARBA00004141"/>
    </source>
</evidence>
<keyword evidence="6" id="KW-0406">Ion transport</keyword>
<keyword evidence="5 6" id="KW-0472">Membrane</keyword>
<accession>A0AA89BDH1</accession>
<dbReference type="EMBL" id="JAVXUP010000252">
    <property type="protein sequence ID" value="KAK3032882.1"/>
    <property type="molecule type" value="Genomic_DNA"/>
</dbReference>
<keyword evidence="2 6" id="KW-0813">Transport</keyword>
<keyword evidence="3 6" id="KW-0812">Transmembrane</keyword>
<proteinExistence type="inferred from homology"/>
<keyword evidence="4 6" id="KW-1133">Transmembrane helix</keyword>
<sequence length="94" mass="10355">MWEFSVGLYMISLWPDSLFLAAAYGVVEAASTAFFGPLVGQWVDKLSYIKVLQLWLLTQNLSFIVAGGTVVAVAVNQCLWSCCCAFDSGWNHLD</sequence>
<evidence type="ECO:0000256" key="6">
    <source>
        <dbReference type="RuleBase" id="RU365065"/>
    </source>
</evidence>
<dbReference type="InterPro" id="IPR009716">
    <property type="entry name" value="Ferroportin-1"/>
</dbReference>
<comment type="similarity">
    <text evidence="6">Belongs to the ferroportin (FP) (TC 2.A.100) family. SLC40A subfamily.</text>
</comment>
<keyword evidence="8" id="KW-1185">Reference proteome</keyword>
<evidence type="ECO:0000256" key="5">
    <source>
        <dbReference type="ARBA" id="ARBA00023136"/>
    </source>
</evidence>
<dbReference type="GO" id="GO:0016020">
    <property type="term" value="C:membrane"/>
    <property type="evidence" value="ECO:0007669"/>
    <property type="project" value="UniProtKB-SubCell"/>
</dbReference>
<reference evidence="7" key="1">
    <citation type="submission" date="2022-12" db="EMBL/GenBank/DDBJ databases">
        <title>Draft genome assemblies for two species of Escallonia (Escalloniales).</title>
        <authorList>
            <person name="Chanderbali A."/>
            <person name="Dervinis C."/>
            <person name="Anghel I."/>
            <person name="Soltis D."/>
            <person name="Soltis P."/>
            <person name="Zapata F."/>
        </authorList>
    </citation>
    <scope>NUCLEOTIDE SEQUENCE</scope>
    <source>
        <strain evidence="7">UCBG64.0493</strain>
        <tissue evidence="7">Leaf</tissue>
    </source>
</reference>
<evidence type="ECO:0000256" key="3">
    <source>
        <dbReference type="ARBA" id="ARBA00022692"/>
    </source>
</evidence>